<dbReference type="InterPro" id="IPR041489">
    <property type="entry name" value="PDZ_6"/>
</dbReference>
<feature type="transmembrane region" description="Helical" evidence="11">
    <location>
        <begin position="365"/>
        <end position="383"/>
    </location>
</feature>
<feature type="domain" description="PDZ" evidence="12">
    <location>
        <begin position="137"/>
        <end position="206"/>
    </location>
</feature>
<dbReference type="GO" id="GO:0006508">
    <property type="term" value="P:proteolysis"/>
    <property type="evidence" value="ECO:0007669"/>
    <property type="project" value="UniProtKB-KW"/>
</dbReference>
<organism evidence="13 14">
    <name type="scientific">Asticcacaulis excentricus</name>
    <dbReference type="NCBI Taxonomy" id="78587"/>
    <lineage>
        <taxon>Bacteria</taxon>
        <taxon>Pseudomonadati</taxon>
        <taxon>Pseudomonadota</taxon>
        <taxon>Alphaproteobacteria</taxon>
        <taxon>Caulobacterales</taxon>
        <taxon>Caulobacteraceae</taxon>
        <taxon>Asticcacaulis</taxon>
    </lineage>
</organism>
<evidence type="ECO:0000256" key="9">
    <source>
        <dbReference type="ARBA" id="ARBA00023049"/>
    </source>
</evidence>
<dbReference type="RefSeq" id="WP_126423738.1">
    <property type="nucleotide sequence ID" value="NZ_AP018828.1"/>
</dbReference>
<evidence type="ECO:0000259" key="12">
    <source>
        <dbReference type="SMART" id="SM00228"/>
    </source>
</evidence>
<evidence type="ECO:0000256" key="6">
    <source>
        <dbReference type="ARBA" id="ARBA00022801"/>
    </source>
</evidence>
<reference evidence="14" key="2">
    <citation type="journal article" date="2017" name="Plant Physiol. Biochem.">
        <title>Differential oxidative and antioxidative response of duckweed Lemna minor toward plant growth promoting/inhibiting bacteria.</title>
        <authorList>
            <person name="Ishizawa H."/>
            <person name="Kuroda M."/>
            <person name="Morikawa M."/>
            <person name="Ike M."/>
        </authorList>
    </citation>
    <scope>NUCLEOTIDE SEQUENCE [LARGE SCALE GENOMIC DNA]</scope>
    <source>
        <strain evidence="14">M6</strain>
    </source>
</reference>
<evidence type="ECO:0000256" key="1">
    <source>
        <dbReference type="ARBA" id="ARBA00001947"/>
    </source>
</evidence>
<sequence length="400" mass="43784">MIFYILAIPLFLLVISLIVTFHELGHFSVARLFKTKIERFSVGFGPVIWSKRDKNGVLWCLSALPLGGYVKFSGDEHVSSMSPDAEELEKARRAIREREGPGAEMAYFHFKPVWQRFLIVLAGPVANFVLAIIIFAAVFMIVGKGMAPGTVMGFSEPNGPGARSGLKVGDQFVRIDGREVKTSEDVIMLVRMRGNESVPVEVRRDGQIVRLTVTPERRLIAEVSQHVPTYAGVLAVRIGDGEPRTPWPHEALWLGTQKTIGVLDTTLTYIGRIFTGKENGDQLSGIIGMTKATGDLTAQVASVKSTPGQMAFNLLLTLLQMAAFVSVGIGFVNLLPIPVLDGGHLVFYTYEAIARRPLSATVQGLGYRFGLVALLGLMLFATWNDINRTGLIKFFGGLFS</sequence>
<evidence type="ECO:0000256" key="10">
    <source>
        <dbReference type="ARBA" id="ARBA00023136"/>
    </source>
</evidence>
<dbReference type="PANTHER" id="PTHR42837">
    <property type="entry name" value="REGULATOR OF SIGMA-E PROTEASE RSEP"/>
    <property type="match status" value="1"/>
</dbReference>
<evidence type="ECO:0000256" key="7">
    <source>
        <dbReference type="ARBA" id="ARBA00022833"/>
    </source>
</evidence>
<dbReference type="CDD" id="cd06163">
    <property type="entry name" value="S2P-M50_PDZ_RseP-like"/>
    <property type="match status" value="1"/>
</dbReference>
<evidence type="ECO:0000313" key="14">
    <source>
        <dbReference type="Proteomes" id="UP000278756"/>
    </source>
</evidence>
<feature type="transmembrane region" description="Helical" evidence="11">
    <location>
        <begin position="6"/>
        <end position="29"/>
    </location>
</feature>
<evidence type="ECO:0000313" key="13">
    <source>
        <dbReference type="EMBL" id="BBF82130.1"/>
    </source>
</evidence>
<dbReference type="EMBL" id="AP018828">
    <property type="protein sequence ID" value="BBF82130.1"/>
    <property type="molecule type" value="Genomic_DNA"/>
</dbReference>
<evidence type="ECO:0000256" key="4">
    <source>
        <dbReference type="ARBA" id="ARBA00022670"/>
    </source>
</evidence>
<dbReference type="GO" id="GO:0016020">
    <property type="term" value="C:membrane"/>
    <property type="evidence" value="ECO:0007669"/>
    <property type="project" value="UniProtKB-SubCell"/>
</dbReference>
<evidence type="ECO:0000256" key="5">
    <source>
        <dbReference type="ARBA" id="ARBA00022692"/>
    </source>
</evidence>
<dbReference type="InterPro" id="IPR001478">
    <property type="entry name" value="PDZ"/>
</dbReference>
<evidence type="ECO:0000256" key="3">
    <source>
        <dbReference type="ARBA" id="ARBA00007931"/>
    </source>
</evidence>
<protein>
    <submittedName>
        <fullName evidence="13">Membrane-associated zinc metalloprotease</fullName>
    </submittedName>
</protein>
<keyword evidence="10 11" id="KW-0472">Membrane</keyword>
<name>A0A3G9G4A2_9CAUL</name>
<keyword evidence="6" id="KW-0378">Hydrolase</keyword>
<comment type="cofactor">
    <cofactor evidence="1">
        <name>Zn(2+)</name>
        <dbReference type="ChEBI" id="CHEBI:29105"/>
    </cofactor>
</comment>
<feature type="transmembrane region" description="Helical" evidence="11">
    <location>
        <begin position="117"/>
        <end position="142"/>
    </location>
</feature>
<evidence type="ECO:0000256" key="8">
    <source>
        <dbReference type="ARBA" id="ARBA00022989"/>
    </source>
</evidence>
<dbReference type="InterPro" id="IPR036034">
    <property type="entry name" value="PDZ_sf"/>
</dbReference>
<comment type="similarity">
    <text evidence="3">Belongs to the peptidase M50B family.</text>
</comment>
<dbReference type="AlphaFoldDB" id="A0A3G9G4A2"/>
<keyword evidence="8 11" id="KW-1133">Transmembrane helix</keyword>
<dbReference type="SMART" id="SM00228">
    <property type="entry name" value="PDZ"/>
    <property type="match status" value="1"/>
</dbReference>
<dbReference type="SUPFAM" id="SSF50156">
    <property type="entry name" value="PDZ domain-like"/>
    <property type="match status" value="1"/>
</dbReference>
<reference evidence="14" key="1">
    <citation type="journal article" date="2017" name="Biotechnol. Biofuels">
        <title>Evaluation of environmental bacterial communities as a factor affecting the growth of duckweed Lemna minor.</title>
        <authorList>
            <person name="Ishizawa H."/>
            <person name="Kuroda M."/>
            <person name="Morikawa M."/>
            <person name="Ike M."/>
        </authorList>
    </citation>
    <scope>NUCLEOTIDE SEQUENCE [LARGE SCALE GENOMIC DNA]</scope>
    <source>
        <strain evidence="14">M6</strain>
    </source>
</reference>
<keyword evidence="7" id="KW-0862">Zinc</keyword>
<keyword evidence="9 13" id="KW-0482">Metalloprotease</keyword>
<accession>A0A3G9G4A2</accession>
<dbReference type="GO" id="GO:0004222">
    <property type="term" value="F:metalloendopeptidase activity"/>
    <property type="evidence" value="ECO:0007669"/>
    <property type="project" value="InterPro"/>
</dbReference>
<feature type="transmembrane region" description="Helical" evidence="11">
    <location>
        <begin position="314"/>
        <end position="335"/>
    </location>
</feature>
<dbReference type="Gene3D" id="2.30.42.10">
    <property type="match status" value="1"/>
</dbReference>
<dbReference type="Pfam" id="PF02163">
    <property type="entry name" value="Peptidase_M50"/>
    <property type="match status" value="1"/>
</dbReference>
<dbReference type="InterPro" id="IPR004387">
    <property type="entry name" value="Pept_M50_Zn"/>
</dbReference>
<dbReference type="Proteomes" id="UP000278756">
    <property type="component" value="Chromosome 2"/>
</dbReference>
<dbReference type="OrthoDB" id="9782003at2"/>
<evidence type="ECO:0000256" key="2">
    <source>
        <dbReference type="ARBA" id="ARBA00004141"/>
    </source>
</evidence>
<dbReference type="CDD" id="cd23081">
    <property type="entry name" value="cpPDZ_EcRseP-like"/>
    <property type="match status" value="1"/>
</dbReference>
<dbReference type="InterPro" id="IPR008915">
    <property type="entry name" value="Peptidase_M50"/>
</dbReference>
<keyword evidence="4 13" id="KW-0645">Protease</keyword>
<dbReference type="PANTHER" id="PTHR42837:SF2">
    <property type="entry name" value="MEMBRANE METALLOPROTEASE ARASP2, CHLOROPLASTIC-RELATED"/>
    <property type="match status" value="1"/>
</dbReference>
<proteinExistence type="inferred from homology"/>
<keyword evidence="5 11" id="KW-0812">Transmembrane</keyword>
<evidence type="ECO:0000256" key="11">
    <source>
        <dbReference type="SAM" id="Phobius"/>
    </source>
</evidence>
<gene>
    <name evidence="13" type="ORF">EM6_2757</name>
</gene>
<dbReference type="Pfam" id="PF17820">
    <property type="entry name" value="PDZ_6"/>
    <property type="match status" value="1"/>
</dbReference>
<comment type="subcellular location">
    <subcellularLocation>
        <location evidence="2">Membrane</location>
        <topology evidence="2">Multi-pass membrane protein</topology>
    </subcellularLocation>
</comment>